<comment type="similarity">
    <text evidence="3">Belongs to the methyl-coenzyme M reductase beta subunit family.</text>
</comment>
<dbReference type="SUPFAM" id="SSF48081">
    <property type="entry name" value="Methyl-coenzyme M reductase alpha and beta chain C-terminal domain"/>
    <property type="match status" value="1"/>
</dbReference>
<feature type="domain" description="Methyl-coenzyme M reductase beta subunit N-terminal" evidence="10">
    <location>
        <begin position="7"/>
        <end position="185"/>
    </location>
</feature>
<evidence type="ECO:0000313" key="11">
    <source>
        <dbReference type="EMBL" id="WOX58159.1"/>
    </source>
</evidence>
<evidence type="ECO:0000313" key="12">
    <source>
        <dbReference type="Proteomes" id="UP001305652"/>
    </source>
</evidence>
<dbReference type="InterPro" id="IPR022680">
    <property type="entry name" value="Me_CoM_Rdtase_bsu_N"/>
</dbReference>
<evidence type="ECO:0000256" key="5">
    <source>
        <dbReference type="ARBA" id="ARBA00022679"/>
    </source>
</evidence>
<dbReference type="PIRSF" id="PIRSF000263">
    <property type="entry name" value="Meth_CoM_rd_beta"/>
    <property type="match status" value="1"/>
</dbReference>
<evidence type="ECO:0000256" key="7">
    <source>
        <dbReference type="ARBA" id="ARBA00047772"/>
    </source>
</evidence>
<name>A0AAX4FY54_9EURY</name>
<organism evidence="11 12">
    <name type="scientific">Methanoculleus receptaculi</name>
    <dbReference type="NCBI Taxonomy" id="394967"/>
    <lineage>
        <taxon>Archaea</taxon>
        <taxon>Methanobacteriati</taxon>
        <taxon>Methanobacteriota</taxon>
        <taxon>Stenosarchaea group</taxon>
        <taxon>Methanomicrobia</taxon>
        <taxon>Methanomicrobiales</taxon>
        <taxon>Methanomicrobiaceae</taxon>
        <taxon>Methanoculleus</taxon>
    </lineage>
</organism>
<comment type="cofactor">
    <cofactor evidence="1">
        <name>coenzyme F430</name>
        <dbReference type="ChEBI" id="CHEBI:60540"/>
    </cofactor>
</comment>
<evidence type="ECO:0000256" key="8">
    <source>
        <dbReference type="PIRNR" id="PIRNR000263"/>
    </source>
</evidence>
<dbReference type="EMBL" id="CP137642">
    <property type="protein sequence ID" value="WOX58159.1"/>
    <property type="molecule type" value="Genomic_DNA"/>
</dbReference>
<dbReference type="Gene3D" id="3.30.70.470">
    <property type="match status" value="1"/>
</dbReference>
<dbReference type="InterPro" id="IPR015823">
    <property type="entry name" value="Me_CoM_Rdtase_asu_N_sub2"/>
</dbReference>
<dbReference type="Pfam" id="PF02783">
    <property type="entry name" value="MCR_beta_N"/>
    <property type="match status" value="1"/>
</dbReference>
<evidence type="ECO:0000256" key="4">
    <source>
        <dbReference type="ARBA" id="ARBA00011155"/>
    </source>
</evidence>
<reference evidence="11 12" key="1">
    <citation type="submission" date="2023-10" db="EMBL/GenBank/DDBJ databases">
        <title>The complete genome sequence of Methanoculleus receptaculi DSM 18860.</title>
        <authorList>
            <person name="Lai S.-J."/>
            <person name="You Y.-T."/>
            <person name="Chen S.-C."/>
        </authorList>
    </citation>
    <scope>NUCLEOTIDE SEQUENCE [LARGE SCALE GENOMIC DNA]</scope>
    <source>
        <strain evidence="11 12">DSM 18860</strain>
    </source>
</reference>
<keyword evidence="5 8" id="KW-0808">Transferase</keyword>
<dbReference type="GeneID" id="85732017"/>
<feature type="domain" description="Methyl-coenzyme M reductase beta subunit C-terminal" evidence="9">
    <location>
        <begin position="187"/>
        <end position="433"/>
    </location>
</feature>
<keyword evidence="12" id="KW-1185">Reference proteome</keyword>
<dbReference type="EC" id="2.8.4.1" evidence="8"/>
<accession>A0AAX4FY54</accession>
<evidence type="ECO:0000256" key="2">
    <source>
        <dbReference type="ARBA" id="ARBA00005149"/>
    </source>
</evidence>
<dbReference type="RefSeq" id="WP_318621965.1">
    <property type="nucleotide sequence ID" value="NZ_CP137642.1"/>
</dbReference>
<dbReference type="GO" id="GO:0015948">
    <property type="term" value="P:methanogenesis"/>
    <property type="evidence" value="ECO:0007669"/>
    <property type="project" value="UniProtKB-UniRule"/>
</dbReference>
<comment type="catalytic activity">
    <reaction evidence="7">
        <text>coenzyme B + methyl-coenzyme M = methane + coenzyme M-coenzyme B heterodisulfide</text>
        <dbReference type="Rhea" id="RHEA:12532"/>
        <dbReference type="ChEBI" id="CHEBI:16183"/>
        <dbReference type="ChEBI" id="CHEBI:58286"/>
        <dbReference type="ChEBI" id="CHEBI:58411"/>
        <dbReference type="ChEBI" id="CHEBI:58596"/>
        <dbReference type="EC" id="2.8.4.1"/>
    </reaction>
    <physiologicalReaction direction="left-to-right" evidence="7">
        <dbReference type="Rhea" id="RHEA:12533"/>
    </physiologicalReaction>
</comment>
<keyword evidence="6 8" id="KW-0484">Methanogenesis</keyword>
<dbReference type="GO" id="GO:0050524">
    <property type="term" value="F:coenzyme-B sulfoethylthiotransferase activity"/>
    <property type="evidence" value="ECO:0007669"/>
    <property type="project" value="UniProtKB-UniRule"/>
</dbReference>
<sequence>MAKYKETIDLYDDTGKLLKSGVPLEKISPVINPATRKIIDLTKRTVAVNLGGIQDGLKAGKVAKGHVLGRELDLDIVGNKDAVVSKIKEMVQVEEGDDTNIREFSGGKLILVEVPKVRLEAASTYDVAITTVAAATTFAIVDQFNVGPFDAAMVKAAVWGSYPHTMDLSGANVTSILSIPQNNEGLGYALRNIPVNHVVMMTNKNAMQGAALSSTFEQAGMFEMGNAVGPFERAQLLAYAYQGLNANNLVYDLVKANGATGTIGTVVQSLVERAIEDKVITPGKKGGYFQFYDTKDPMLWNAYTAAGTMAATMVNCGAGRFAQAVSSTLLYFNDLVEHETGLPGCDYGRVMGTAVGFSFFSHSIYGGGGPGVFNGNHVVTRHAAGVAIPCVVAAMALDAGTQMFTPESTSKIYADTYGKVDVFNKPIQQIAQGV</sequence>
<proteinExistence type="inferred from homology"/>
<comment type="subunit">
    <text evidence="8">Hexamer of two alpha, two beta, and two gamma chains.</text>
</comment>
<comment type="pathway">
    <text evidence="2 8">One-carbon metabolism; methyl-coenzyme M reduction; methane from methyl-coenzyme M: step 1/1.</text>
</comment>
<dbReference type="InterPro" id="IPR003179">
    <property type="entry name" value="Me_CoM_Rdtase_bsu"/>
</dbReference>
<comment type="subunit">
    <text evidence="4">MCR is a hexamer of two alpha, two beta, and two gamma chains, forming a dimer of heterotrimers.</text>
</comment>
<evidence type="ECO:0000256" key="3">
    <source>
        <dbReference type="ARBA" id="ARBA00010675"/>
    </source>
</evidence>
<dbReference type="AlphaFoldDB" id="A0AAX4FY54"/>
<dbReference type="InterPro" id="IPR022679">
    <property type="entry name" value="Me_CoM_Rdtase_bsu_C"/>
</dbReference>
<protein>
    <recommendedName>
        <fullName evidence="8">Methyl-coenzyme M reductase subunit beta</fullName>
        <ecNumber evidence="8">2.8.4.1</ecNumber>
    </recommendedName>
    <alternativeName>
        <fullName evidence="8">Coenzyme-B sulfoethylthiotransferase beta</fullName>
    </alternativeName>
</protein>
<evidence type="ECO:0000256" key="6">
    <source>
        <dbReference type="ARBA" id="ARBA00022994"/>
    </source>
</evidence>
<dbReference type="InterPro" id="IPR009024">
    <property type="entry name" value="Me_CoM_Rdtase_Fd-like_fold"/>
</dbReference>
<dbReference type="Gene3D" id="1.20.840.10">
    <property type="entry name" value="Methyl-coenzyme M reductase, alpha/beta subunit, C-terminal"/>
    <property type="match status" value="1"/>
</dbReference>
<evidence type="ECO:0000259" key="10">
    <source>
        <dbReference type="Pfam" id="PF02783"/>
    </source>
</evidence>
<dbReference type="SUPFAM" id="SSF55088">
    <property type="entry name" value="Methyl-coenzyme M reductase subunits"/>
    <property type="match status" value="1"/>
</dbReference>
<gene>
    <name evidence="11" type="primary">mcrB</name>
    <name evidence="11" type="ORF">R6Y96_02630</name>
</gene>
<dbReference type="Pfam" id="PF02241">
    <property type="entry name" value="MCR_beta"/>
    <property type="match status" value="1"/>
</dbReference>
<evidence type="ECO:0000259" key="9">
    <source>
        <dbReference type="Pfam" id="PF02241"/>
    </source>
</evidence>
<dbReference type="NCBIfam" id="TIGR03257">
    <property type="entry name" value="met_CoM_red_bet"/>
    <property type="match status" value="1"/>
</dbReference>
<evidence type="ECO:0000256" key="1">
    <source>
        <dbReference type="ARBA" id="ARBA00001952"/>
    </source>
</evidence>
<dbReference type="Proteomes" id="UP001305652">
    <property type="component" value="Chromosome"/>
</dbReference>
<dbReference type="InterPro" id="IPR008924">
    <property type="entry name" value="Me_CoM_Rdtase_asu/bsu_C"/>
</dbReference>
<dbReference type="KEGG" id="mrc:R6Y96_02630"/>